<accession>A0ABV0UIA4</accession>
<proteinExistence type="predicted"/>
<feature type="compositionally biased region" description="Basic and acidic residues" evidence="1">
    <location>
        <begin position="75"/>
        <end position="85"/>
    </location>
</feature>
<reference evidence="2 3" key="1">
    <citation type="submission" date="2021-06" db="EMBL/GenBank/DDBJ databases">
        <authorList>
            <person name="Palmer J.M."/>
        </authorList>
    </citation>
    <scope>NUCLEOTIDE SEQUENCE [LARGE SCALE GENOMIC DNA]</scope>
    <source>
        <strain evidence="3">if_2019</strain>
        <tissue evidence="2">Muscle</tissue>
    </source>
</reference>
<dbReference type="EMBL" id="JAHRIQ010071177">
    <property type="protein sequence ID" value="MEQ2244481.1"/>
    <property type="molecule type" value="Genomic_DNA"/>
</dbReference>
<dbReference type="Proteomes" id="UP001482620">
    <property type="component" value="Unassembled WGS sequence"/>
</dbReference>
<keyword evidence="3" id="KW-1185">Reference proteome</keyword>
<name>A0ABV0UIA4_9TELE</name>
<feature type="region of interest" description="Disordered" evidence="1">
    <location>
        <begin position="14"/>
        <end position="123"/>
    </location>
</feature>
<evidence type="ECO:0000256" key="1">
    <source>
        <dbReference type="SAM" id="MobiDB-lite"/>
    </source>
</evidence>
<feature type="compositionally biased region" description="Basic and acidic residues" evidence="1">
    <location>
        <begin position="56"/>
        <end position="67"/>
    </location>
</feature>
<comment type="caution">
    <text evidence="2">The sequence shown here is derived from an EMBL/GenBank/DDBJ whole genome shotgun (WGS) entry which is preliminary data.</text>
</comment>
<sequence>MTPRWKFPVRTVSIHRGATPPIEPWSGTSAGLGLDQQRPPHWSSESRPTAAGQRGESCREAVREQRVKSVQHNFNDGEKLSKMEAKAPGSNPSCGPAASSLHPRSSALSFLPPGEQQRAETET</sequence>
<evidence type="ECO:0000313" key="3">
    <source>
        <dbReference type="Proteomes" id="UP001482620"/>
    </source>
</evidence>
<gene>
    <name evidence="2" type="ORF">ILYODFUR_017579</name>
</gene>
<evidence type="ECO:0000313" key="2">
    <source>
        <dbReference type="EMBL" id="MEQ2244481.1"/>
    </source>
</evidence>
<protein>
    <submittedName>
        <fullName evidence="2">Uncharacterized protein</fullName>
    </submittedName>
</protein>
<organism evidence="2 3">
    <name type="scientific">Ilyodon furcidens</name>
    <name type="common">goldbreast splitfin</name>
    <dbReference type="NCBI Taxonomy" id="33524"/>
    <lineage>
        <taxon>Eukaryota</taxon>
        <taxon>Metazoa</taxon>
        <taxon>Chordata</taxon>
        <taxon>Craniata</taxon>
        <taxon>Vertebrata</taxon>
        <taxon>Euteleostomi</taxon>
        <taxon>Actinopterygii</taxon>
        <taxon>Neopterygii</taxon>
        <taxon>Teleostei</taxon>
        <taxon>Neoteleostei</taxon>
        <taxon>Acanthomorphata</taxon>
        <taxon>Ovalentaria</taxon>
        <taxon>Atherinomorphae</taxon>
        <taxon>Cyprinodontiformes</taxon>
        <taxon>Goodeidae</taxon>
        <taxon>Ilyodon</taxon>
    </lineage>
</organism>